<gene>
    <name evidence="3" type="ORF">B0T16DRAFT_256</name>
</gene>
<feature type="region of interest" description="Disordered" evidence="1">
    <location>
        <begin position="1"/>
        <end position="49"/>
    </location>
</feature>
<evidence type="ECO:0000256" key="2">
    <source>
        <dbReference type="SAM" id="Phobius"/>
    </source>
</evidence>
<accession>A0AA39YMR3</accession>
<evidence type="ECO:0000256" key="1">
    <source>
        <dbReference type="SAM" id="MobiDB-lite"/>
    </source>
</evidence>
<feature type="transmembrane region" description="Helical" evidence="2">
    <location>
        <begin position="210"/>
        <end position="233"/>
    </location>
</feature>
<feature type="transmembrane region" description="Helical" evidence="2">
    <location>
        <begin position="107"/>
        <end position="129"/>
    </location>
</feature>
<keyword evidence="2" id="KW-0472">Membrane</keyword>
<sequence length="600" mass="64823">MDTREANRFDLSFRSRYGAEGPGLRSRSPAWRLTARTPSPQPRQSRHEALEVQPLENERTWGADKRFLLSEEKTVNHEEGEAGDTRVPATYENAKARRVGPRRESTARFLMFGVLRWFGTATLSGLYYLAIRLHQDRTLSRGQKSAFDAIVVGLSIALGLNIAASLREMAIYMRWWFLGKRQIHIREIEVHSLIALVGLLWRSPAPSLKIVCLVWILLNIAIQTGISALSLTFQADPGIEDIYLDPSMGTIAIPDMSEFARIGRFNGGAGPQLLAAHILGDIGSSYNISTLPSTPMEDEPVARHPASVWDAGSHWEYIFLNSAPAHQSQDFNYLSVYSNQSVRSSGVCTTPPYDFTINKTAGAVSIRQTDSNTTAIFPSIALGVESIYYLTTPALIGRSGTTGSCGPGCSTIHALEPMAGPPAEGSYFNPESTFFYYSCNITVSTSSPSAGPFNFSATNAAVAAQAIALSEQTAPTTNGSLSTDVYTSYSFGLQYGEAQNNSATGMASMMSRFAIGAVAATAHTNPKRMVPGRQPRQGVRLVLEEPVAFVAVLAVAAGLQLGLLLVAAALVRAVTVEERVEGDWLQVGGSGVQAGREMEG</sequence>
<feature type="transmembrane region" description="Helical" evidence="2">
    <location>
        <begin position="149"/>
        <end position="166"/>
    </location>
</feature>
<dbReference type="AlphaFoldDB" id="A0AA39YMR3"/>
<comment type="caution">
    <text evidence="3">The sequence shown here is derived from an EMBL/GenBank/DDBJ whole genome shotgun (WGS) entry which is preliminary data.</text>
</comment>
<keyword evidence="2" id="KW-1133">Transmembrane helix</keyword>
<feature type="transmembrane region" description="Helical" evidence="2">
    <location>
        <begin position="547"/>
        <end position="571"/>
    </location>
</feature>
<evidence type="ECO:0000313" key="4">
    <source>
        <dbReference type="Proteomes" id="UP001174936"/>
    </source>
</evidence>
<dbReference type="Proteomes" id="UP001174936">
    <property type="component" value="Unassembled WGS sequence"/>
</dbReference>
<name>A0AA39YMR3_9PEZI</name>
<organism evidence="3 4">
    <name type="scientific">Cercophora newfieldiana</name>
    <dbReference type="NCBI Taxonomy" id="92897"/>
    <lineage>
        <taxon>Eukaryota</taxon>
        <taxon>Fungi</taxon>
        <taxon>Dikarya</taxon>
        <taxon>Ascomycota</taxon>
        <taxon>Pezizomycotina</taxon>
        <taxon>Sordariomycetes</taxon>
        <taxon>Sordariomycetidae</taxon>
        <taxon>Sordariales</taxon>
        <taxon>Lasiosphaeriaceae</taxon>
        <taxon>Cercophora</taxon>
    </lineage>
</organism>
<keyword evidence="2" id="KW-0812">Transmembrane</keyword>
<reference evidence="3" key="1">
    <citation type="submission" date="2023-06" db="EMBL/GenBank/DDBJ databases">
        <title>Genome-scale phylogeny and comparative genomics of the fungal order Sordariales.</title>
        <authorList>
            <consortium name="Lawrence Berkeley National Laboratory"/>
            <person name="Hensen N."/>
            <person name="Bonometti L."/>
            <person name="Westerberg I."/>
            <person name="Brannstrom I.O."/>
            <person name="Guillou S."/>
            <person name="Cros-Aarteil S."/>
            <person name="Calhoun S."/>
            <person name="Haridas S."/>
            <person name="Kuo A."/>
            <person name="Mondo S."/>
            <person name="Pangilinan J."/>
            <person name="Riley R."/>
            <person name="Labutti K."/>
            <person name="Andreopoulos B."/>
            <person name="Lipzen A."/>
            <person name="Chen C."/>
            <person name="Yanf M."/>
            <person name="Daum C."/>
            <person name="Ng V."/>
            <person name="Clum A."/>
            <person name="Steindorff A."/>
            <person name="Ohm R."/>
            <person name="Martin F."/>
            <person name="Silar P."/>
            <person name="Natvig D."/>
            <person name="Lalanne C."/>
            <person name="Gautier V."/>
            <person name="Ament-Velasquez S.L."/>
            <person name="Kruys A."/>
            <person name="Hutchinson M.I."/>
            <person name="Powell A.J."/>
            <person name="Barry K."/>
            <person name="Miller A.N."/>
            <person name="Grigoriev I.V."/>
            <person name="Debuchy R."/>
            <person name="Gladieux P."/>
            <person name="Thoren M.H."/>
            <person name="Johannesson H."/>
        </authorList>
    </citation>
    <scope>NUCLEOTIDE SEQUENCE</scope>
    <source>
        <strain evidence="3">SMH2532-1</strain>
    </source>
</reference>
<protein>
    <submittedName>
        <fullName evidence="3">Uncharacterized protein</fullName>
    </submittedName>
</protein>
<dbReference type="EMBL" id="JAULSV010000001">
    <property type="protein sequence ID" value="KAK0654745.1"/>
    <property type="molecule type" value="Genomic_DNA"/>
</dbReference>
<evidence type="ECO:0000313" key="3">
    <source>
        <dbReference type="EMBL" id="KAK0654745.1"/>
    </source>
</evidence>
<feature type="compositionally biased region" description="Basic and acidic residues" evidence="1">
    <location>
        <begin position="1"/>
        <end position="13"/>
    </location>
</feature>
<keyword evidence="4" id="KW-1185">Reference proteome</keyword>
<proteinExistence type="predicted"/>